<dbReference type="GO" id="GO:0020037">
    <property type="term" value="F:heme binding"/>
    <property type="evidence" value="ECO:0007669"/>
    <property type="project" value="InterPro"/>
</dbReference>
<dbReference type="Proteomes" id="UP000001023">
    <property type="component" value="Chromosome"/>
</dbReference>
<dbReference type="KEGG" id="sil:SPO0226"/>
<proteinExistence type="inferred from homology"/>
<dbReference type="InterPro" id="IPR017972">
    <property type="entry name" value="Cyt_P450_CS"/>
</dbReference>
<dbReference type="Gene3D" id="1.10.630.10">
    <property type="entry name" value="Cytochrome P450"/>
    <property type="match status" value="1"/>
</dbReference>
<keyword evidence="2" id="KW-0503">Monooxygenase</keyword>
<dbReference type="Pfam" id="PF00067">
    <property type="entry name" value="p450"/>
    <property type="match status" value="1"/>
</dbReference>
<dbReference type="PANTHER" id="PTHR46696">
    <property type="entry name" value="P450, PUTATIVE (EUROFUNG)-RELATED"/>
    <property type="match status" value="1"/>
</dbReference>
<accession>Q5LX14</accession>
<dbReference type="GO" id="GO:0004497">
    <property type="term" value="F:monooxygenase activity"/>
    <property type="evidence" value="ECO:0007669"/>
    <property type="project" value="UniProtKB-KW"/>
</dbReference>
<dbReference type="SUPFAM" id="SSF48264">
    <property type="entry name" value="Cytochrome P450"/>
    <property type="match status" value="1"/>
</dbReference>
<dbReference type="STRING" id="246200.SPO0226"/>
<evidence type="ECO:0000256" key="2">
    <source>
        <dbReference type="RuleBase" id="RU000461"/>
    </source>
</evidence>
<name>Q5LX14_RUEPO</name>
<dbReference type="PaxDb" id="246200-SPO0226"/>
<dbReference type="eggNOG" id="COG2124">
    <property type="taxonomic scope" value="Bacteria"/>
</dbReference>
<organism evidence="3 4">
    <name type="scientific">Ruegeria pomeroyi (strain ATCC 700808 / DSM 15171 / DSS-3)</name>
    <name type="common">Silicibacter pomeroyi</name>
    <dbReference type="NCBI Taxonomy" id="246200"/>
    <lineage>
        <taxon>Bacteria</taxon>
        <taxon>Pseudomonadati</taxon>
        <taxon>Pseudomonadota</taxon>
        <taxon>Alphaproteobacteria</taxon>
        <taxon>Rhodobacterales</taxon>
        <taxon>Roseobacteraceae</taxon>
        <taxon>Ruegeria</taxon>
    </lineage>
</organism>
<keyword evidence="2" id="KW-0479">Metal-binding</keyword>
<dbReference type="CDD" id="cd11039">
    <property type="entry name" value="P450-pinF2-like"/>
    <property type="match status" value="1"/>
</dbReference>
<dbReference type="InterPro" id="IPR036396">
    <property type="entry name" value="Cyt_P450_sf"/>
</dbReference>
<keyword evidence="2" id="KW-0349">Heme</keyword>
<dbReference type="InterPro" id="IPR001128">
    <property type="entry name" value="Cyt_P450"/>
</dbReference>
<protein>
    <submittedName>
        <fullName evidence="3">Cytochrome P450 family protein</fullName>
    </submittedName>
</protein>
<dbReference type="AlphaFoldDB" id="Q5LX14"/>
<dbReference type="PANTHER" id="PTHR46696:SF1">
    <property type="entry name" value="CYTOCHROME P450 YJIB-RELATED"/>
    <property type="match status" value="1"/>
</dbReference>
<reference evidence="3 4" key="1">
    <citation type="journal article" date="2004" name="Nature">
        <title>Genome sequence of Silicibacter pomeroyi reveals adaptations to the marine environment.</title>
        <authorList>
            <person name="Moran M.A."/>
            <person name="Buchan A."/>
            <person name="Gonzalez J.M."/>
            <person name="Heidelberg J.F."/>
            <person name="Whitman W.B."/>
            <person name="Kiene R.P."/>
            <person name="Henriksen J.R."/>
            <person name="King G.M."/>
            <person name="Belas R."/>
            <person name="Fuqua C."/>
            <person name="Brinkac L."/>
            <person name="Lewis M."/>
            <person name="Johri S."/>
            <person name="Weaver B."/>
            <person name="Pai G."/>
            <person name="Eisen J.A."/>
            <person name="Rahe E."/>
            <person name="Sheldon W.M."/>
            <person name="Ye W."/>
            <person name="Miller T.R."/>
            <person name="Carlton J."/>
            <person name="Rasko D.A."/>
            <person name="Paulsen I.T."/>
            <person name="Ren Q."/>
            <person name="Daugherty S.C."/>
            <person name="Deboy R.T."/>
            <person name="Dodson R.J."/>
            <person name="Durkin A.S."/>
            <person name="Madupu R."/>
            <person name="Nelson W.C."/>
            <person name="Sullivan S.A."/>
            <person name="Rosovitz M.J."/>
            <person name="Haft D.H."/>
            <person name="Selengut J."/>
            <person name="Ward N."/>
        </authorList>
    </citation>
    <scope>NUCLEOTIDE SEQUENCE [LARGE SCALE GENOMIC DNA]</scope>
    <source>
        <strain evidence="4">ATCC 700808 / DSM 15171 / DSS-3</strain>
    </source>
</reference>
<keyword evidence="2" id="KW-0408">Iron</keyword>
<dbReference type="HOGENOM" id="CLU_033716_0_2_5"/>
<keyword evidence="4" id="KW-1185">Reference proteome</keyword>
<dbReference type="GO" id="GO:0005506">
    <property type="term" value="F:iron ion binding"/>
    <property type="evidence" value="ECO:0007669"/>
    <property type="project" value="InterPro"/>
</dbReference>
<sequence length="412" mass="44967">MTTRTPQNTHCVDMTTGSRAMSDAPVYEIDLAAFWADPYPDLKRMRAEAPIAYVPQLGATLITRRDEIFAQEKRIEIFSSDQPQGLMTVLMGQNMMRKDGDAHMAERKAIFPTVSPKTVKQVWVAQFRAAAQRVLDDLAPRGACDLVRDYAMPVSAEALKAITGLTNMTAAEMDRVSQGMIDGCANYAGDPLVEARCHDCTASIDAHIDAMIPVLDARPDHSLLSVQRRAGLSDAQTRANIKLAISGGQNEPRDAIAGTAWAVLSHPDALARLQSGAVPWLRAFEEYARWISPIGMSPRRVAQRATVQGVTLEPEDRVFLMFGSGNRDESVFANPDRFDLDQDIAPAISFGAGPHFCAGAWASRALIGEVALPLLFERLPGLALDGEARFGGWAFRGPITVPVRWEPAPREG</sequence>
<evidence type="ECO:0000313" key="3">
    <source>
        <dbReference type="EMBL" id="AAV93551.1"/>
    </source>
</evidence>
<dbReference type="GO" id="GO:0016705">
    <property type="term" value="F:oxidoreductase activity, acting on paired donors, with incorporation or reduction of molecular oxygen"/>
    <property type="evidence" value="ECO:0007669"/>
    <property type="project" value="InterPro"/>
</dbReference>
<reference evidence="3 4" key="2">
    <citation type="journal article" date="2014" name="Stand. Genomic Sci.">
        <title>An updated genome annotation for the model marine bacterium Ruegeria pomeroyi DSS-3.</title>
        <authorList>
            <person name="Rivers A.R."/>
            <person name="Smith C.B."/>
            <person name="Moran M.A."/>
        </authorList>
    </citation>
    <scope>GENOME REANNOTATION</scope>
    <source>
        <strain evidence="4">ATCC 700808 / DSM 15171 / DSS-3</strain>
    </source>
</reference>
<evidence type="ECO:0000313" key="4">
    <source>
        <dbReference type="Proteomes" id="UP000001023"/>
    </source>
</evidence>
<dbReference type="PRINTS" id="PR00359">
    <property type="entry name" value="BP450"/>
</dbReference>
<dbReference type="InterPro" id="IPR002397">
    <property type="entry name" value="Cyt_P450_B"/>
</dbReference>
<dbReference type="PROSITE" id="PS00086">
    <property type="entry name" value="CYTOCHROME_P450"/>
    <property type="match status" value="1"/>
</dbReference>
<gene>
    <name evidence="3" type="ordered locus">SPO0226</name>
</gene>
<comment type="similarity">
    <text evidence="1 2">Belongs to the cytochrome P450 family.</text>
</comment>
<dbReference type="EMBL" id="CP000031">
    <property type="protein sequence ID" value="AAV93551.1"/>
    <property type="molecule type" value="Genomic_DNA"/>
</dbReference>
<evidence type="ECO:0000256" key="1">
    <source>
        <dbReference type="ARBA" id="ARBA00010617"/>
    </source>
</evidence>
<keyword evidence="2" id="KW-0560">Oxidoreductase</keyword>